<dbReference type="PANTHER" id="PTHR14097:SF7">
    <property type="entry name" value="OXIDOREDUCTASE HTATIP2"/>
    <property type="match status" value="1"/>
</dbReference>
<dbReference type="SUPFAM" id="SSF51735">
    <property type="entry name" value="NAD(P)-binding Rossmann-fold domains"/>
    <property type="match status" value="1"/>
</dbReference>
<dbReference type="AlphaFoldDB" id="A0A4U0TY99"/>
<reference evidence="7 8" key="1">
    <citation type="submission" date="2017-03" db="EMBL/GenBank/DDBJ databases">
        <title>Genomes of endolithic fungi from Antarctica.</title>
        <authorList>
            <person name="Coleine C."/>
            <person name="Masonjones S."/>
            <person name="Stajich J.E."/>
        </authorList>
    </citation>
    <scope>NUCLEOTIDE SEQUENCE [LARGE SCALE GENOMIC DNA]</scope>
    <source>
        <strain evidence="7 8">CCFEE 6315</strain>
    </source>
</reference>
<proteinExistence type="inferred from homology"/>
<evidence type="ECO:0000256" key="6">
    <source>
        <dbReference type="ARBA" id="ARBA00023136"/>
    </source>
</evidence>
<keyword evidence="3" id="KW-1000">Mitochondrion outer membrane</keyword>
<evidence type="ECO:0000256" key="5">
    <source>
        <dbReference type="ARBA" id="ARBA00023128"/>
    </source>
</evidence>
<evidence type="ECO:0008006" key="9">
    <source>
        <dbReference type="Google" id="ProtNLM"/>
    </source>
</evidence>
<evidence type="ECO:0000256" key="2">
    <source>
        <dbReference type="ARBA" id="ARBA00006617"/>
    </source>
</evidence>
<keyword evidence="5" id="KW-0496">Mitochondrion</keyword>
<comment type="subcellular location">
    <subcellularLocation>
        <location evidence="1">Mitochondrion outer membrane</location>
        <topology evidence="1">Peripheral membrane protein</topology>
    </subcellularLocation>
</comment>
<evidence type="ECO:0000256" key="3">
    <source>
        <dbReference type="ARBA" id="ARBA00022787"/>
    </source>
</evidence>
<keyword evidence="8" id="KW-1185">Reference proteome</keyword>
<dbReference type="InterPro" id="IPR036291">
    <property type="entry name" value="NAD(P)-bd_dom_sf"/>
</dbReference>
<evidence type="ECO:0000256" key="1">
    <source>
        <dbReference type="ARBA" id="ARBA00004450"/>
    </source>
</evidence>
<name>A0A4U0TY99_9PEZI</name>
<evidence type="ECO:0000313" key="7">
    <source>
        <dbReference type="EMBL" id="TKA27354.1"/>
    </source>
</evidence>
<sequence length="225" mass="24080">MEVALAGSTGLIGHNIFATLCDLNSVKTVQAFARKDLPSSSKVTPITSPDSSSWPSLFPSSSELFISALGTTRAAAGGFENQKKIDYDLNFALAQAAKKAGTKHYVLISSGGASPSSPFGYAKMKGELEQAVKDLDFDHCVILRPGLIVGERSEMRTAEFIMRKAAQGAGSVHNGLKDFWAQDADVIARAAVRAGMDCVEGKEPEKFRILGGADIIRLGRTEWKQ</sequence>
<comment type="caution">
    <text evidence="7">The sequence shown here is derived from an EMBL/GenBank/DDBJ whole genome shotgun (WGS) entry which is preliminary data.</text>
</comment>
<dbReference type="FunFam" id="3.40.50.720:FF:000366">
    <property type="entry name" value="Protein FMP52, mitochondrial"/>
    <property type="match status" value="1"/>
</dbReference>
<keyword evidence="4" id="KW-0809">Transit peptide</keyword>
<keyword evidence="6" id="KW-0472">Membrane</keyword>
<comment type="similarity">
    <text evidence="2">Belongs to the FMP52 family.</text>
</comment>
<protein>
    <recommendedName>
        <fullName evidence="9">NAD(P)-binding domain-containing protein</fullName>
    </recommendedName>
</protein>
<gene>
    <name evidence="7" type="ORF">B0A50_04966</name>
</gene>
<dbReference type="PANTHER" id="PTHR14097">
    <property type="entry name" value="OXIDOREDUCTASE HTATIP2"/>
    <property type="match status" value="1"/>
</dbReference>
<dbReference type="Proteomes" id="UP000308549">
    <property type="component" value="Unassembled WGS sequence"/>
</dbReference>
<dbReference type="GO" id="GO:0005741">
    <property type="term" value="C:mitochondrial outer membrane"/>
    <property type="evidence" value="ECO:0007669"/>
    <property type="project" value="UniProtKB-SubCell"/>
</dbReference>
<organism evidence="7 8">
    <name type="scientific">Salinomyces thailandicus</name>
    <dbReference type="NCBI Taxonomy" id="706561"/>
    <lineage>
        <taxon>Eukaryota</taxon>
        <taxon>Fungi</taxon>
        <taxon>Dikarya</taxon>
        <taxon>Ascomycota</taxon>
        <taxon>Pezizomycotina</taxon>
        <taxon>Dothideomycetes</taxon>
        <taxon>Dothideomycetidae</taxon>
        <taxon>Mycosphaerellales</taxon>
        <taxon>Teratosphaeriaceae</taxon>
        <taxon>Salinomyces</taxon>
    </lineage>
</organism>
<dbReference type="Gene3D" id="3.40.50.720">
    <property type="entry name" value="NAD(P)-binding Rossmann-like Domain"/>
    <property type="match status" value="1"/>
</dbReference>
<evidence type="ECO:0000313" key="8">
    <source>
        <dbReference type="Proteomes" id="UP000308549"/>
    </source>
</evidence>
<evidence type="ECO:0000256" key="4">
    <source>
        <dbReference type="ARBA" id="ARBA00022946"/>
    </source>
</evidence>
<dbReference type="GO" id="GO:0051170">
    <property type="term" value="P:import into nucleus"/>
    <property type="evidence" value="ECO:0007669"/>
    <property type="project" value="TreeGrafter"/>
</dbReference>
<dbReference type="EMBL" id="NAJL01000023">
    <property type="protein sequence ID" value="TKA27354.1"/>
    <property type="molecule type" value="Genomic_DNA"/>
</dbReference>
<dbReference type="InterPro" id="IPR014843">
    <property type="entry name" value="Him1/Fmp52"/>
</dbReference>
<dbReference type="OrthoDB" id="430436at2759"/>
<dbReference type="Pfam" id="PF08732">
    <property type="entry name" value="HIM1"/>
    <property type="match status" value="1"/>
</dbReference>
<accession>A0A4U0TY99</accession>